<comment type="caution">
    <text evidence="1">The sequence shown here is derived from an EMBL/GenBank/DDBJ whole genome shotgun (WGS) entry which is preliminary data.</text>
</comment>
<feature type="non-terminal residue" evidence="1">
    <location>
        <position position="237"/>
    </location>
</feature>
<keyword evidence="2" id="KW-1185">Reference proteome</keyword>
<accession>A0ABN7W6B7</accession>
<protein>
    <submittedName>
        <fullName evidence="1">5852_t:CDS:1</fullName>
    </submittedName>
</protein>
<evidence type="ECO:0000313" key="1">
    <source>
        <dbReference type="EMBL" id="CAG8818105.1"/>
    </source>
</evidence>
<dbReference type="EMBL" id="CAJVQB010032284">
    <property type="protein sequence ID" value="CAG8818105.1"/>
    <property type="molecule type" value="Genomic_DNA"/>
</dbReference>
<proteinExistence type="predicted"/>
<organism evidence="1 2">
    <name type="scientific">Gigaspora margarita</name>
    <dbReference type="NCBI Taxonomy" id="4874"/>
    <lineage>
        <taxon>Eukaryota</taxon>
        <taxon>Fungi</taxon>
        <taxon>Fungi incertae sedis</taxon>
        <taxon>Mucoromycota</taxon>
        <taxon>Glomeromycotina</taxon>
        <taxon>Glomeromycetes</taxon>
        <taxon>Diversisporales</taxon>
        <taxon>Gigasporaceae</taxon>
        <taxon>Gigaspora</taxon>
    </lineage>
</organism>
<sequence length="237" mass="27162">MESDTKMNAFQYYPIYPLFEDNLFSRIVSNGFEDNLFVEFPKMILCPDNLNIKTGFKTNNITSNNLDDSNTETQQYNSGVNTSVNDSIIETQLPESENNSVVDIQEDEESDKESFSYVADNNIKEHASQPLLFNHLKTIRTSYNEQKQNSKQKYGYGISHAKKALDYAIYADTVNELVDYLEEFIEKTKIELDKQQNHIENVENMDIDITDEAIILNNDNNLESNGNSSNSNSSSKR</sequence>
<gene>
    <name evidence="1" type="ORF">GMARGA_LOCUS26971</name>
</gene>
<dbReference type="Proteomes" id="UP000789901">
    <property type="component" value="Unassembled WGS sequence"/>
</dbReference>
<reference evidence="1 2" key="1">
    <citation type="submission" date="2021-06" db="EMBL/GenBank/DDBJ databases">
        <authorList>
            <person name="Kallberg Y."/>
            <person name="Tangrot J."/>
            <person name="Rosling A."/>
        </authorList>
    </citation>
    <scope>NUCLEOTIDE SEQUENCE [LARGE SCALE GENOMIC DNA]</scope>
    <source>
        <strain evidence="1 2">120-4 pot B 10/14</strain>
    </source>
</reference>
<name>A0ABN7W6B7_GIGMA</name>
<evidence type="ECO:0000313" key="2">
    <source>
        <dbReference type="Proteomes" id="UP000789901"/>
    </source>
</evidence>